<keyword evidence="3" id="KW-1185">Reference proteome</keyword>
<evidence type="ECO:0000313" key="2">
    <source>
        <dbReference type="EMBL" id="OLU03797.1"/>
    </source>
</evidence>
<comment type="caution">
    <text evidence="2">The sequence shown here is derived from an EMBL/GenBank/DDBJ whole genome shotgun (WGS) entry which is preliminary data.</text>
</comment>
<proteinExistence type="predicted"/>
<feature type="region of interest" description="Disordered" evidence="1">
    <location>
        <begin position="1"/>
        <end position="21"/>
    </location>
</feature>
<dbReference type="AlphaFoldDB" id="A0A1Q9WYD7"/>
<protein>
    <submittedName>
        <fullName evidence="2">Uncharacterized protein</fullName>
    </submittedName>
</protein>
<evidence type="ECO:0000313" key="3">
    <source>
        <dbReference type="Proteomes" id="UP000186756"/>
    </source>
</evidence>
<accession>A0A1Q9WYD7</accession>
<organism evidence="2 3">
    <name type="scientific">Pseudomonas reinekei</name>
    <dbReference type="NCBI Taxonomy" id="395598"/>
    <lineage>
        <taxon>Bacteria</taxon>
        <taxon>Pseudomonadati</taxon>
        <taxon>Pseudomonadota</taxon>
        <taxon>Gammaproteobacteria</taxon>
        <taxon>Pseudomonadales</taxon>
        <taxon>Pseudomonadaceae</taxon>
        <taxon>Pseudomonas</taxon>
    </lineage>
</organism>
<gene>
    <name evidence="2" type="ORF">BVK86_10980</name>
</gene>
<reference evidence="2" key="1">
    <citation type="submission" date="2017-01" db="EMBL/GenBank/DDBJ databases">
        <authorList>
            <person name="Poblete-Castro I."/>
        </authorList>
    </citation>
    <scope>NUCLEOTIDE SEQUENCE [LARGE SCALE GENOMIC DNA]</scope>
    <source>
        <strain evidence="2">MT1</strain>
    </source>
</reference>
<name>A0A1Q9WYD7_PSERE</name>
<dbReference type="EMBL" id="MSTQ01000005">
    <property type="protein sequence ID" value="OLU03797.1"/>
    <property type="molecule type" value="Genomic_DNA"/>
</dbReference>
<sequence length="126" mass="13361">MAAGRHETGDREERGKGRDQALHGEILENALIAPEYTGHPAACLCEGAPVRRGLAASTSNPVGAGSPAIAEVQSTLMLNLPALSRASPLPQGEVLGPLGRYPLQSTGLARILRRLSLIRHFLRLPQ</sequence>
<dbReference type="Proteomes" id="UP000186756">
    <property type="component" value="Unassembled WGS sequence"/>
</dbReference>
<evidence type="ECO:0000256" key="1">
    <source>
        <dbReference type="SAM" id="MobiDB-lite"/>
    </source>
</evidence>